<dbReference type="Gene3D" id="3.40.50.300">
    <property type="entry name" value="P-loop containing nucleotide triphosphate hydrolases"/>
    <property type="match status" value="1"/>
</dbReference>
<accession>A0A8B6F6U7</accession>
<organism evidence="5 6">
    <name type="scientific">Mytilus galloprovincialis</name>
    <name type="common">Mediterranean mussel</name>
    <dbReference type="NCBI Taxonomy" id="29158"/>
    <lineage>
        <taxon>Eukaryota</taxon>
        <taxon>Metazoa</taxon>
        <taxon>Spiralia</taxon>
        <taxon>Lophotrochozoa</taxon>
        <taxon>Mollusca</taxon>
        <taxon>Bivalvia</taxon>
        <taxon>Autobranchia</taxon>
        <taxon>Pteriomorphia</taxon>
        <taxon>Mytilida</taxon>
        <taxon>Mytiloidea</taxon>
        <taxon>Mytilidae</taxon>
        <taxon>Mytilinae</taxon>
        <taxon>Mytilus</taxon>
    </lineage>
</organism>
<dbReference type="EMBL" id="UYJE01006214">
    <property type="protein sequence ID" value="VDI44034.1"/>
    <property type="molecule type" value="Genomic_DNA"/>
</dbReference>
<protein>
    <recommendedName>
        <fullName evidence="4">AIG1-type G domain-containing protein</fullName>
    </recommendedName>
</protein>
<dbReference type="OrthoDB" id="9982588at2759"/>
<dbReference type="PROSITE" id="PS51720">
    <property type="entry name" value="G_AIG1"/>
    <property type="match status" value="1"/>
</dbReference>
<dbReference type="InterPro" id="IPR045058">
    <property type="entry name" value="GIMA/IAN/Toc"/>
</dbReference>
<dbReference type="Pfam" id="PF04548">
    <property type="entry name" value="AIG1"/>
    <property type="match status" value="1"/>
</dbReference>
<keyword evidence="2" id="KW-0547">Nucleotide-binding</keyword>
<sequence length="226" mass="25794">MATETNFSEQTINLVLLGRKGSGKSRTGNTILGSNEAFKFGYQIETNSCAVERASRFDRHLRVIDTPGTDTFSPEESAKLRKHISEKSKGNIIYLLCIKIGRITGEENNLINQFIRYIGQDFEKATIVIFTHLDEWISDSQDQGILEPKFEDFIATLDKNSIQLLNKFDMRYKPLNNRKSGNDELVKQIICMAEQITRQQSVSRAVTQRQCEPEVENLSILCCNFM</sequence>
<evidence type="ECO:0000259" key="4">
    <source>
        <dbReference type="PROSITE" id="PS51720"/>
    </source>
</evidence>
<dbReference type="SUPFAM" id="SSF52540">
    <property type="entry name" value="P-loop containing nucleoside triphosphate hydrolases"/>
    <property type="match status" value="1"/>
</dbReference>
<comment type="caution">
    <text evidence="5">The sequence shown here is derived from an EMBL/GenBank/DDBJ whole genome shotgun (WGS) entry which is preliminary data.</text>
</comment>
<reference evidence="5" key="1">
    <citation type="submission" date="2018-11" db="EMBL/GenBank/DDBJ databases">
        <authorList>
            <person name="Alioto T."/>
            <person name="Alioto T."/>
        </authorList>
    </citation>
    <scope>NUCLEOTIDE SEQUENCE</scope>
</reference>
<dbReference type="InterPro" id="IPR027417">
    <property type="entry name" value="P-loop_NTPase"/>
</dbReference>
<feature type="domain" description="AIG1-type G" evidence="4">
    <location>
        <begin position="9"/>
        <end position="210"/>
    </location>
</feature>
<evidence type="ECO:0000256" key="2">
    <source>
        <dbReference type="ARBA" id="ARBA00022741"/>
    </source>
</evidence>
<evidence type="ECO:0000256" key="1">
    <source>
        <dbReference type="ARBA" id="ARBA00008535"/>
    </source>
</evidence>
<gene>
    <name evidence="5" type="ORF">MGAL_10B022923</name>
</gene>
<evidence type="ECO:0000256" key="3">
    <source>
        <dbReference type="ARBA" id="ARBA00023134"/>
    </source>
</evidence>
<dbReference type="PANTHER" id="PTHR10903:SF184">
    <property type="entry name" value="GTP-BINDING PROTEIN A"/>
    <property type="match status" value="1"/>
</dbReference>
<keyword evidence="6" id="KW-1185">Reference proteome</keyword>
<dbReference type="AlphaFoldDB" id="A0A8B6F6U7"/>
<comment type="similarity">
    <text evidence="1">Belongs to the TRAFAC class TrmE-Era-EngA-EngB-Septin-like GTPase superfamily. AIG1/Toc34/Toc159-like paraseptin GTPase family. IAN subfamily.</text>
</comment>
<evidence type="ECO:0000313" key="6">
    <source>
        <dbReference type="Proteomes" id="UP000596742"/>
    </source>
</evidence>
<dbReference type="GO" id="GO:0005525">
    <property type="term" value="F:GTP binding"/>
    <property type="evidence" value="ECO:0007669"/>
    <property type="project" value="UniProtKB-KW"/>
</dbReference>
<proteinExistence type="inferred from homology"/>
<keyword evidence="3" id="KW-0342">GTP-binding</keyword>
<evidence type="ECO:0000313" key="5">
    <source>
        <dbReference type="EMBL" id="VDI44034.1"/>
    </source>
</evidence>
<dbReference type="Proteomes" id="UP000596742">
    <property type="component" value="Unassembled WGS sequence"/>
</dbReference>
<dbReference type="InterPro" id="IPR006703">
    <property type="entry name" value="G_AIG1"/>
</dbReference>
<dbReference type="PANTHER" id="PTHR10903">
    <property type="entry name" value="GTPASE, IMAP FAMILY MEMBER-RELATED"/>
    <property type="match status" value="1"/>
</dbReference>
<name>A0A8B6F6U7_MYTGA</name>